<evidence type="ECO:0000313" key="4">
    <source>
        <dbReference type="Proteomes" id="UP001165082"/>
    </source>
</evidence>
<dbReference type="SMART" id="SM00271">
    <property type="entry name" value="DnaJ"/>
    <property type="match status" value="1"/>
</dbReference>
<dbReference type="PANTHER" id="PTHR44157:SF1">
    <property type="entry name" value="DNAJ HOMOLOG SUBFAMILY C MEMBER 11"/>
    <property type="match status" value="1"/>
</dbReference>
<feature type="compositionally biased region" description="Basic and acidic residues" evidence="1">
    <location>
        <begin position="344"/>
        <end position="358"/>
    </location>
</feature>
<evidence type="ECO:0000259" key="2">
    <source>
        <dbReference type="PROSITE" id="PS50076"/>
    </source>
</evidence>
<dbReference type="PANTHER" id="PTHR44157">
    <property type="entry name" value="DNAJ HOMOLOG SUBFAMILY C MEMBER 11"/>
    <property type="match status" value="1"/>
</dbReference>
<dbReference type="SUPFAM" id="SSF46565">
    <property type="entry name" value="Chaperone J-domain"/>
    <property type="match status" value="1"/>
</dbReference>
<feature type="compositionally biased region" description="Acidic residues" evidence="1">
    <location>
        <begin position="333"/>
        <end position="343"/>
    </location>
</feature>
<dbReference type="Gene3D" id="1.10.287.110">
    <property type="entry name" value="DnaJ domain"/>
    <property type="match status" value="1"/>
</dbReference>
<comment type="caution">
    <text evidence="3">The sequence shown here is derived from an EMBL/GenBank/DDBJ whole genome shotgun (WGS) entry which is preliminary data.</text>
</comment>
<dbReference type="InterPro" id="IPR052243">
    <property type="entry name" value="Mito_inner_membrane_organizer"/>
</dbReference>
<dbReference type="InterPro" id="IPR001623">
    <property type="entry name" value="DnaJ_domain"/>
</dbReference>
<dbReference type="AlphaFoldDB" id="A0A9W7G3Q1"/>
<dbReference type="Pfam" id="PF00226">
    <property type="entry name" value="DnaJ"/>
    <property type="match status" value="1"/>
</dbReference>
<sequence>MSRQSSSQNGHFNDPDSSDVDFYATLNVPRGCSPHDIKQAYTRLALSFHPDKQRNAAEGNLAKDQFFKVKRAYKVLGDPGLRIAYDKYGLPGLRVASEEEGQKDLVKRGGNRGLERAVDMLVMRSRCREMDRAVGARGAISLHSTVVPLLSGSGGPPRVTKISISQYIRAPLDAETSATYGGYVLSNYGLGVGGVNLGLERRLPGGTVVRCGVDAATDGGGDLKVSTTRALDKGGRTGVAAGLSASLLTGRAGCEMETWRTLGGGQFAHMAVGVKCSLESGVYCIIKIGRGQFSLEVPVCVASLVSPQAAALASLLALAADEAVVGLMNLGKEEDEKEEETREEEVLRQREKGGRDAETQQALMKRAAGRRAGGRGKMVVTARYRYDGGLWEVEIGDDEDLLLPSDKAMRIGDAGLVS</sequence>
<dbReference type="EMBL" id="BRXZ01007697">
    <property type="protein sequence ID" value="GMI32258.1"/>
    <property type="molecule type" value="Genomic_DNA"/>
</dbReference>
<keyword evidence="4" id="KW-1185">Reference proteome</keyword>
<dbReference type="CDD" id="cd06257">
    <property type="entry name" value="DnaJ"/>
    <property type="match status" value="1"/>
</dbReference>
<proteinExistence type="predicted"/>
<dbReference type="GO" id="GO:0042407">
    <property type="term" value="P:cristae formation"/>
    <property type="evidence" value="ECO:0007669"/>
    <property type="project" value="TreeGrafter"/>
</dbReference>
<name>A0A9W7G3Q1_9STRA</name>
<evidence type="ECO:0000313" key="3">
    <source>
        <dbReference type="EMBL" id="GMI32258.1"/>
    </source>
</evidence>
<feature type="domain" description="J" evidence="2">
    <location>
        <begin position="21"/>
        <end position="89"/>
    </location>
</feature>
<dbReference type="OrthoDB" id="18010at2759"/>
<dbReference type="PROSITE" id="PS50076">
    <property type="entry name" value="DNAJ_2"/>
    <property type="match status" value="1"/>
</dbReference>
<dbReference type="InterPro" id="IPR036869">
    <property type="entry name" value="J_dom_sf"/>
</dbReference>
<accession>A0A9W7G3Q1</accession>
<evidence type="ECO:0000256" key="1">
    <source>
        <dbReference type="SAM" id="MobiDB-lite"/>
    </source>
</evidence>
<dbReference type="GO" id="GO:0005739">
    <property type="term" value="C:mitochondrion"/>
    <property type="evidence" value="ECO:0007669"/>
    <property type="project" value="GOC"/>
</dbReference>
<protein>
    <recommendedName>
        <fullName evidence="2">J domain-containing protein</fullName>
    </recommendedName>
</protein>
<feature type="region of interest" description="Disordered" evidence="1">
    <location>
        <begin position="331"/>
        <end position="369"/>
    </location>
</feature>
<dbReference type="Proteomes" id="UP001165082">
    <property type="component" value="Unassembled WGS sequence"/>
</dbReference>
<organism evidence="3 4">
    <name type="scientific">Triparma retinervis</name>
    <dbReference type="NCBI Taxonomy" id="2557542"/>
    <lineage>
        <taxon>Eukaryota</taxon>
        <taxon>Sar</taxon>
        <taxon>Stramenopiles</taxon>
        <taxon>Ochrophyta</taxon>
        <taxon>Bolidophyceae</taxon>
        <taxon>Parmales</taxon>
        <taxon>Triparmaceae</taxon>
        <taxon>Triparma</taxon>
    </lineage>
</organism>
<gene>
    <name evidence="3" type="ORF">TrRE_jg3356</name>
</gene>
<dbReference type="PRINTS" id="PR00625">
    <property type="entry name" value="JDOMAIN"/>
</dbReference>
<reference evidence="3" key="1">
    <citation type="submission" date="2022-07" db="EMBL/GenBank/DDBJ databases">
        <title>Genome analysis of Parmales, a sister group of diatoms, reveals the evolutionary specialization of diatoms from phago-mixotrophs to photoautotrophs.</title>
        <authorList>
            <person name="Ban H."/>
            <person name="Sato S."/>
            <person name="Yoshikawa S."/>
            <person name="Kazumasa Y."/>
            <person name="Nakamura Y."/>
            <person name="Ichinomiya M."/>
            <person name="Saitoh K."/>
            <person name="Sato N."/>
            <person name="Blanc-Mathieu R."/>
            <person name="Endo H."/>
            <person name="Kuwata A."/>
            <person name="Ogata H."/>
        </authorList>
    </citation>
    <scope>NUCLEOTIDE SEQUENCE</scope>
</reference>